<dbReference type="AlphaFoldDB" id="A0A1H8NXI8"/>
<organism evidence="1 3">
    <name type="scientific">Rhizobium tibeticum</name>
    <dbReference type="NCBI Taxonomy" id="501024"/>
    <lineage>
        <taxon>Bacteria</taxon>
        <taxon>Pseudomonadati</taxon>
        <taxon>Pseudomonadota</taxon>
        <taxon>Alphaproteobacteria</taxon>
        <taxon>Hyphomicrobiales</taxon>
        <taxon>Rhizobiaceae</taxon>
        <taxon>Rhizobium/Agrobacterium group</taxon>
        <taxon>Rhizobium</taxon>
    </lineage>
</organism>
<dbReference type="RefSeq" id="WP_072377318.1">
    <property type="nucleotide sequence ID" value="NZ_FNXB01000018.1"/>
</dbReference>
<sequence>MDRYTIQQQDDGNWAVLDQQKGALIVDPMMTQTTTRLSAQALADLKNGLQPRRQEKIRTRLDAIADLVRRLRARSA</sequence>
<evidence type="ECO:0000313" key="4">
    <source>
        <dbReference type="Proteomes" id="UP000198939"/>
    </source>
</evidence>
<reference evidence="2 4" key="2">
    <citation type="submission" date="2016-10" db="EMBL/GenBank/DDBJ databases">
        <authorList>
            <person name="Varghese N."/>
            <person name="Submissions S."/>
        </authorList>
    </citation>
    <scope>NUCLEOTIDE SEQUENCE [LARGE SCALE GENOMIC DNA]</scope>
    <source>
        <strain evidence="2 4">CGMCC 1.7071</strain>
    </source>
</reference>
<dbReference type="EMBL" id="FOCV01000015">
    <property type="protein sequence ID" value="SEO34359.1"/>
    <property type="molecule type" value="Genomic_DNA"/>
</dbReference>
<name>A0A1H8NXI8_9HYPH</name>
<protein>
    <submittedName>
        <fullName evidence="1">Uncharacterized protein</fullName>
    </submittedName>
</protein>
<dbReference type="OrthoDB" id="8383106at2"/>
<gene>
    <name evidence="1" type="ORF">RTCCBAU85039_3580</name>
    <name evidence="2" type="ORF">SAMN05216228_1015129</name>
</gene>
<evidence type="ECO:0000313" key="2">
    <source>
        <dbReference type="EMBL" id="SEO34359.1"/>
    </source>
</evidence>
<dbReference type="Proteomes" id="UP000198939">
    <property type="component" value="Unassembled WGS sequence"/>
</dbReference>
<reference evidence="1" key="1">
    <citation type="submission" date="2016-10" db="EMBL/GenBank/DDBJ databases">
        <authorList>
            <person name="de Groot N.N."/>
        </authorList>
    </citation>
    <scope>NUCLEOTIDE SEQUENCE [LARGE SCALE GENOMIC DNA]</scope>
    <source>
        <strain evidence="1">CCBAU85039</strain>
    </source>
</reference>
<keyword evidence="4" id="KW-1185">Reference proteome</keyword>
<evidence type="ECO:0000313" key="3">
    <source>
        <dbReference type="Proteomes" id="UP000183063"/>
    </source>
</evidence>
<evidence type="ECO:0000313" key="1">
    <source>
        <dbReference type="EMBL" id="SEH99720.1"/>
    </source>
</evidence>
<reference evidence="3" key="3">
    <citation type="submission" date="2016-10" db="EMBL/GenBank/DDBJ databases">
        <authorList>
            <person name="Wibberg D."/>
        </authorList>
    </citation>
    <scope>NUCLEOTIDE SEQUENCE [LARGE SCALE GENOMIC DNA]</scope>
</reference>
<accession>A0A1H8NXI8</accession>
<proteinExistence type="predicted"/>
<dbReference type="EMBL" id="FNXB01000018">
    <property type="protein sequence ID" value="SEH99720.1"/>
    <property type="molecule type" value="Genomic_DNA"/>
</dbReference>
<dbReference type="Proteomes" id="UP000183063">
    <property type="component" value="Unassembled WGS sequence"/>
</dbReference>